<protein>
    <recommendedName>
        <fullName evidence="5 9">Uracil-DNA glycosylase</fullName>
        <shortName evidence="9">UDG</shortName>
        <ecNumber evidence="4 9">3.2.2.27</ecNumber>
    </recommendedName>
</protein>
<evidence type="ECO:0000256" key="2">
    <source>
        <dbReference type="ARBA" id="ARBA00002631"/>
    </source>
</evidence>
<comment type="subcellular location">
    <subcellularLocation>
        <location evidence="9">Cytoplasm</location>
    </subcellularLocation>
</comment>
<reference evidence="14" key="1">
    <citation type="journal article" date="2019" name="Int. J. Syst. Evol. Microbiol.">
        <title>The Global Catalogue of Microorganisms (GCM) 10K type strain sequencing project: providing services to taxonomists for standard genome sequencing and annotation.</title>
        <authorList>
            <consortium name="The Broad Institute Genomics Platform"/>
            <consortium name="The Broad Institute Genome Sequencing Center for Infectious Disease"/>
            <person name="Wu L."/>
            <person name="Ma J."/>
        </authorList>
    </citation>
    <scope>NUCLEOTIDE SEQUENCE [LARGE SCALE GENOMIC DNA]</scope>
    <source>
        <strain evidence="14">JCM 17919</strain>
    </source>
</reference>
<dbReference type="EC" id="3.2.2.27" evidence="4 9"/>
<dbReference type="EMBL" id="BAABGY010000007">
    <property type="protein sequence ID" value="GAA4330621.1"/>
    <property type="molecule type" value="Genomic_DNA"/>
</dbReference>
<keyword evidence="9" id="KW-0963">Cytoplasm</keyword>
<evidence type="ECO:0000256" key="9">
    <source>
        <dbReference type="HAMAP-Rule" id="MF_00148"/>
    </source>
</evidence>
<comment type="caution">
    <text evidence="13">The sequence shown here is derived from an EMBL/GenBank/DDBJ whole genome shotgun (WGS) entry which is preliminary data.</text>
</comment>
<accession>A0ABP8GWS0</accession>
<dbReference type="InterPro" id="IPR002043">
    <property type="entry name" value="UDG_fam1"/>
</dbReference>
<dbReference type="Proteomes" id="UP001501725">
    <property type="component" value="Unassembled WGS sequence"/>
</dbReference>
<dbReference type="InterPro" id="IPR036895">
    <property type="entry name" value="Uracil-DNA_glycosylase-like_sf"/>
</dbReference>
<dbReference type="Pfam" id="PF03167">
    <property type="entry name" value="UDG"/>
    <property type="match status" value="1"/>
</dbReference>
<evidence type="ECO:0000256" key="7">
    <source>
        <dbReference type="ARBA" id="ARBA00022801"/>
    </source>
</evidence>
<proteinExistence type="inferred from homology"/>
<dbReference type="NCBIfam" id="NF003588">
    <property type="entry name" value="PRK05254.1-1"/>
    <property type="match status" value="1"/>
</dbReference>
<feature type="active site" description="Proton acceptor" evidence="9 10">
    <location>
        <position position="76"/>
    </location>
</feature>
<dbReference type="PROSITE" id="PS00130">
    <property type="entry name" value="U_DNA_GLYCOSYLASE"/>
    <property type="match status" value="1"/>
</dbReference>
<evidence type="ECO:0000256" key="10">
    <source>
        <dbReference type="PROSITE-ProRule" id="PRU10072"/>
    </source>
</evidence>
<evidence type="ECO:0000256" key="5">
    <source>
        <dbReference type="ARBA" id="ARBA00018429"/>
    </source>
</evidence>
<evidence type="ECO:0000256" key="8">
    <source>
        <dbReference type="ARBA" id="ARBA00023204"/>
    </source>
</evidence>
<sequence>MAIFPQISSSMNVRIEESWKQVLADEFKKPYFKQVVEHLKTEKTQGKTIYPAGADIFHAFDATPIAQVKVVILGQDPYHGPRQAHGLSFSVQKGVAPPPSLINIFKELHDDVGMAIPRHGFLEHWAQQGVLLLNASLTVRAGEPMSHSKIGWHHFTDTVIAKVSKERPHAVFILWGKFAQQKETLIDHKKHLILKSAHPSPLSAHNGFFGSRPFSKTNEWLAKKGIDPIDWSLE</sequence>
<comment type="similarity">
    <text evidence="3 9 11">Belongs to the uracil-DNA glycosylase (UDG) superfamily. UNG family.</text>
</comment>
<keyword evidence="8 9" id="KW-0234">DNA repair</keyword>
<keyword evidence="14" id="KW-1185">Reference proteome</keyword>
<evidence type="ECO:0000256" key="6">
    <source>
        <dbReference type="ARBA" id="ARBA00022763"/>
    </source>
</evidence>
<evidence type="ECO:0000313" key="13">
    <source>
        <dbReference type="EMBL" id="GAA4330621.1"/>
    </source>
</evidence>
<evidence type="ECO:0000256" key="3">
    <source>
        <dbReference type="ARBA" id="ARBA00008184"/>
    </source>
</evidence>
<dbReference type="PANTHER" id="PTHR11264">
    <property type="entry name" value="URACIL-DNA GLYCOSYLASE"/>
    <property type="match status" value="1"/>
</dbReference>
<dbReference type="InterPro" id="IPR005122">
    <property type="entry name" value="Uracil-DNA_glycosylase-like"/>
</dbReference>
<gene>
    <name evidence="9 13" type="primary">ung</name>
    <name evidence="13" type="ORF">GCM10023184_21880</name>
</gene>
<dbReference type="SMART" id="SM00987">
    <property type="entry name" value="UreE_C"/>
    <property type="match status" value="1"/>
</dbReference>
<dbReference type="SMART" id="SM00986">
    <property type="entry name" value="UDG"/>
    <property type="match status" value="1"/>
</dbReference>
<evidence type="ECO:0000313" key="14">
    <source>
        <dbReference type="Proteomes" id="UP001501725"/>
    </source>
</evidence>
<evidence type="ECO:0000256" key="11">
    <source>
        <dbReference type="RuleBase" id="RU003780"/>
    </source>
</evidence>
<dbReference type="NCBIfam" id="NF003591">
    <property type="entry name" value="PRK05254.1-4"/>
    <property type="match status" value="1"/>
</dbReference>
<evidence type="ECO:0000256" key="1">
    <source>
        <dbReference type="ARBA" id="ARBA00001400"/>
    </source>
</evidence>
<dbReference type="NCBIfam" id="NF003589">
    <property type="entry name" value="PRK05254.1-2"/>
    <property type="match status" value="1"/>
</dbReference>
<name>A0ABP8GWS0_9BACT</name>
<evidence type="ECO:0000256" key="4">
    <source>
        <dbReference type="ARBA" id="ARBA00012030"/>
    </source>
</evidence>
<organism evidence="13 14">
    <name type="scientific">Flaviaesturariibacter amylovorans</name>
    <dbReference type="NCBI Taxonomy" id="1084520"/>
    <lineage>
        <taxon>Bacteria</taxon>
        <taxon>Pseudomonadati</taxon>
        <taxon>Bacteroidota</taxon>
        <taxon>Chitinophagia</taxon>
        <taxon>Chitinophagales</taxon>
        <taxon>Chitinophagaceae</taxon>
        <taxon>Flaviaestuariibacter</taxon>
    </lineage>
</organism>
<dbReference type="NCBIfam" id="NF003592">
    <property type="entry name" value="PRK05254.1-5"/>
    <property type="match status" value="1"/>
</dbReference>
<keyword evidence="7 9" id="KW-0378">Hydrolase</keyword>
<dbReference type="InterPro" id="IPR018085">
    <property type="entry name" value="Ura-DNA_Glyclase_AS"/>
</dbReference>
<dbReference type="CDD" id="cd10027">
    <property type="entry name" value="UDG-F1-like"/>
    <property type="match status" value="1"/>
</dbReference>
<dbReference type="SUPFAM" id="SSF52141">
    <property type="entry name" value="Uracil-DNA glycosylase-like"/>
    <property type="match status" value="1"/>
</dbReference>
<dbReference type="HAMAP" id="MF_00148">
    <property type="entry name" value="UDG"/>
    <property type="match status" value="1"/>
</dbReference>
<dbReference type="Gene3D" id="3.40.470.10">
    <property type="entry name" value="Uracil-DNA glycosylase-like domain"/>
    <property type="match status" value="1"/>
</dbReference>
<keyword evidence="6 9" id="KW-0227">DNA damage</keyword>
<comment type="function">
    <text evidence="2 9 11">Excises uracil residues from the DNA which can arise as a result of misincorporation of dUMP residues by DNA polymerase or due to deamination of cytosine.</text>
</comment>
<dbReference type="PANTHER" id="PTHR11264:SF0">
    <property type="entry name" value="URACIL-DNA GLYCOSYLASE"/>
    <property type="match status" value="1"/>
</dbReference>
<comment type="catalytic activity">
    <reaction evidence="1 9 11">
        <text>Hydrolyzes single-stranded DNA or mismatched double-stranded DNA and polynucleotides, releasing free uracil.</text>
        <dbReference type="EC" id="3.2.2.27"/>
    </reaction>
</comment>
<feature type="domain" description="Uracil-DNA glycosylase-like" evidence="12">
    <location>
        <begin position="61"/>
        <end position="221"/>
    </location>
</feature>
<dbReference type="NCBIfam" id="TIGR00628">
    <property type="entry name" value="ung"/>
    <property type="match status" value="1"/>
</dbReference>
<evidence type="ECO:0000259" key="12">
    <source>
        <dbReference type="SMART" id="SM00986"/>
    </source>
</evidence>